<sequence>MLATANPLFSSSNSSFLLQATNPSPPIKLQSLATPFTTFSPHGKFTLANFAKASRFLAPVGFPLTKHLLVQCSCLKLPSILRSELGLIYSFFAEMGFNEKESGLLLEQNPALKSASFDSIRAHVLLLESVGIKGVELYHLIDKSPDVLTAKEIVPLIHFVLNDLEGKVEPAQLRRLLIATVPRFLAGFDEKVKLLIKRGIPQEKIVHVLNNVNLTKALSLKSIEEIEKTVTYLSRFGGVDIIVRRPMILNFDLDTQLIPRVELLKEISGGDEDATGIVLHKLPAILSYSVKHTGGHVELLRSFAGLTDPQIFKIFSVFPNVVSASKERKLRPRIEFLKQCGLSSDEIFKFLTKAPVFLGLSFEDNLVHKLVVLVKIGYENGTKELAAAMGAASRTSCENLQNVIGLFLSYGLTYADILAMSKKHPQILQYKCGALEEKLEFLIEEMGREVRELLSFPAFLGYNLDERIKHRYEVKKLTVGEGMSINKLLSVSDDRFLNQKQKKKPIPEGQSERMMKEAEDALWLEKTGAKCRNKVGLLSDEVIADYTRYSCDIYSAISPAYHAFNAHPDAWETDWLRWAHIKKSNINREVRLQNLLLEEQNQMIWIGQKSNITANSLNRLWMEAVSGQESLDVESNILICTYAIENS</sequence>
<keyword evidence="2" id="KW-0806">Transcription termination</keyword>
<dbReference type="InterPro" id="IPR003690">
    <property type="entry name" value="MTERF"/>
</dbReference>
<comment type="similarity">
    <text evidence="1">Belongs to the mTERF family.</text>
</comment>
<evidence type="ECO:0000256" key="1">
    <source>
        <dbReference type="ARBA" id="ARBA00007692"/>
    </source>
</evidence>
<accession>A0A4V6A0L0</accession>
<gene>
    <name evidence="4" type="ORF">D5086_0000301490</name>
</gene>
<dbReference type="InterPro" id="IPR038538">
    <property type="entry name" value="MTERF_sf"/>
</dbReference>
<dbReference type="EMBL" id="RCHU01001183">
    <property type="protein sequence ID" value="TKR71375.1"/>
    <property type="molecule type" value="Genomic_DNA"/>
</dbReference>
<dbReference type="GO" id="GO:0003676">
    <property type="term" value="F:nucleic acid binding"/>
    <property type="evidence" value="ECO:0007669"/>
    <property type="project" value="InterPro"/>
</dbReference>
<dbReference type="SMART" id="SM00733">
    <property type="entry name" value="Mterf"/>
    <property type="match status" value="8"/>
</dbReference>
<name>A0A4V6A0L0_POPAL</name>
<protein>
    <submittedName>
        <fullName evidence="4">Mitochondrial transcription termination factor-related family protein</fullName>
    </submittedName>
</protein>
<keyword evidence="2" id="KW-0805">Transcription regulation</keyword>
<comment type="caution">
    <text evidence="4">The sequence shown here is derived from an EMBL/GenBank/DDBJ whole genome shotgun (WGS) entry which is preliminary data.</text>
</comment>
<keyword evidence="3" id="KW-0809">Transit peptide</keyword>
<reference evidence="4" key="1">
    <citation type="submission" date="2018-10" db="EMBL/GenBank/DDBJ databases">
        <title>Population genomic analysis revealed the cold adaptation of white poplar.</title>
        <authorList>
            <person name="Liu Y.-J."/>
        </authorList>
    </citation>
    <scope>NUCLEOTIDE SEQUENCE [LARGE SCALE GENOMIC DNA]</scope>
    <source>
        <strain evidence="4">PAL-ZL1</strain>
    </source>
</reference>
<evidence type="ECO:0000256" key="2">
    <source>
        <dbReference type="ARBA" id="ARBA00022472"/>
    </source>
</evidence>
<dbReference type="FunFam" id="1.25.70.10:FF:000069">
    <property type="match status" value="1"/>
</dbReference>
<dbReference type="PANTHER" id="PTHR13068">
    <property type="entry name" value="CGI-12 PROTEIN-RELATED"/>
    <property type="match status" value="1"/>
</dbReference>
<evidence type="ECO:0000313" key="4">
    <source>
        <dbReference type="EMBL" id="TKR71375.1"/>
    </source>
</evidence>
<dbReference type="PANTHER" id="PTHR13068:SF135">
    <property type="entry name" value="TRANSCRIPTION TERMINATION FACTOR MTERF8, CHLOROPLASTIC"/>
    <property type="match status" value="1"/>
</dbReference>
<keyword evidence="2" id="KW-0804">Transcription</keyword>
<dbReference type="Pfam" id="PF02536">
    <property type="entry name" value="mTERF"/>
    <property type="match status" value="1"/>
</dbReference>
<evidence type="ECO:0000256" key="3">
    <source>
        <dbReference type="ARBA" id="ARBA00022946"/>
    </source>
</evidence>
<dbReference type="GO" id="GO:0006353">
    <property type="term" value="P:DNA-templated transcription termination"/>
    <property type="evidence" value="ECO:0007669"/>
    <property type="project" value="UniProtKB-KW"/>
</dbReference>
<dbReference type="Gene3D" id="1.25.70.10">
    <property type="entry name" value="Transcription termination factor 3, mitochondrial"/>
    <property type="match status" value="2"/>
</dbReference>
<dbReference type="STRING" id="43335.A0A4V6A0L0"/>
<organism evidence="4">
    <name type="scientific">Populus alba</name>
    <name type="common">White poplar</name>
    <dbReference type="NCBI Taxonomy" id="43335"/>
    <lineage>
        <taxon>Eukaryota</taxon>
        <taxon>Viridiplantae</taxon>
        <taxon>Streptophyta</taxon>
        <taxon>Embryophyta</taxon>
        <taxon>Tracheophyta</taxon>
        <taxon>Spermatophyta</taxon>
        <taxon>Magnoliopsida</taxon>
        <taxon>eudicotyledons</taxon>
        <taxon>Gunneridae</taxon>
        <taxon>Pentapetalae</taxon>
        <taxon>rosids</taxon>
        <taxon>fabids</taxon>
        <taxon>Malpighiales</taxon>
        <taxon>Salicaceae</taxon>
        <taxon>Saliceae</taxon>
        <taxon>Populus</taxon>
    </lineage>
</organism>
<proteinExistence type="inferred from homology"/>
<dbReference type="AlphaFoldDB" id="A0A4V6A0L0"/>